<dbReference type="AlphaFoldDB" id="A0A7D4X736"/>
<keyword evidence="5" id="KW-0325">Glycoprotein</keyword>
<protein>
    <submittedName>
        <fullName evidence="9">Insect intestinal mucin 3</fullName>
    </submittedName>
</protein>
<dbReference type="InterPro" id="IPR051940">
    <property type="entry name" value="Chitin_bind-dev_reg"/>
</dbReference>
<dbReference type="PANTHER" id="PTHR23301">
    <property type="entry name" value="CHITIN BINDING PERITROPHIN-A"/>
    <property type="match status" value="1"/>
</dbReference>
<dbReference type="InterPro" id="IPR002557">
    <property type="entry name" value="Chitin-bd_dom"/>
</dbReference>
<dbReference type="Pfam" id="PF01607">
    <property type="entry name" value="CBM_14"/>
    <property type="match status" value="3"/>
</dbReference>
<reference evidence="9" key="1">
    <citation type="journal article" date="2020" name="Insect Biochem. Mol. Biol.">
        <title>Mucin family genes are essential for the growth and development of the migratory locust, Locusta migratoria.</title>
        <authorList>
            <person name="Zhao X."/>
            <person name="Zhang J."/>
            <person name="Yang J."/>
            <person name="Niu N."/>
            <person name="Zhang J."/>
            <person name="Yang Q."/>
        </authorList>
    </citation>
    <scope>NUCLEOTIDE SEQUENCE</scope>
</reference>
<feature type="region of interest" description="Disordered" evidence="6">
    <location>
        <begin position="495"/>
        <end position="595"/>
    </location>
</feature>
<evidence type="ECO:0000256" key="2">
    <source>
        <dbReference type="ARBA" id="ARBA00022729"/>
    </source>
</evidence>
<evidence type="ECO:0000256" key="4">
    <source>
        <dbReference type="ARBA" id="ARBA00023157"/>
    </source>
</evidence>
<name>A0A7D4X736_LOCMI</name>
<feature type="domain" description="Chitin-binding type-2" evidence="8">
    <location>
        <begin position="604"/>
        <end position="661"/>
    </location>
</feature>
<keyword evidence="1" id="KW-0147">Chitin-binding</keyword>
<proteinExistence type="evidence at transcript level"/>
<feature type="domain" description="Chitin-binding type-2" evidence="8">
    <location>
        <begin position="360"/>
        <end position="417"/>
    </location>
</feature>
<dbReference type="InterPro" id="IPR036508">
    <property type="entry name" value="Chitin-bd_dom_sf"/>
</dbReference>
<feature type="region of interest" description="Disordered" evidence="6">
    <location>
        <begin position="104"/>
        <end position="123"/>
    </location>
</feature>
<keyword evidence="4" id="KW-1015">Disulfide bond</keyword>
<evidence type="ECO:0000256" key="7">
    <source>
        <dbReference type="SAM" id="SignalP"/>
    </source>
</evidence>
<dbReference type="GO" id="GO:0005576">
    <property type="term" value="C:extracellular region"/>
    <property type="evidence" value="ECO:0007669"/>
    <property type="project" value="InterPro"/>
</dbReference>
<feature type="domain" description="Chitin-binding type-2" evidence="8">
    <location>
        <begin position="682"/>
        <end position="741"/>
    </location>
</feature>
<evidence type="ECO:0000259" key="8">
    <source>
        <dbReference type="PROSITE" id="PS50940"/>
    </source>
</evidence>
<dbReference type="GO" id="GO:0008061">
    <property type="term" value="F:chitin binding"/>
    <property type="evidence" value="ECO:0007669"/>
    <property type="project" value="UniProtKB-KW"/>
</dbReference>
<evidence type="ECO:0000256" key="3">
    <source>
        <dbReference type="ARBA" id="ARBA00022737"/>
    </source>
</evidence>
<dbReference type="PANTHER" id="PTHR23301:SF106">
    <property type="entry name" value="CHITIN-BINDING TYPE-2 DOMAIN-CONTAINING PROTEIN-RELATED"/>
    <property type="match status" value="1"/>
</dbReference>
<accession>A0A7D4X736</accession>
<dbReference type="SUPFAM" id="SSF57625">
    <property type="entry name" value="Invertebrate chitin-binding proteins"/>
    <property type="match status" value="3"/>
</dbReference>
<evidence type="ECO:0000256" key="5">
    <source>
        <dbReference type="ARBA" id="ARBA00023180"/>
    </source>
</evidence>
<feature type="signal peptide" evidence="7">
    <location>
        <begin position="1"/>
        <end position="23"/>
    </location>
</feature>
<sequence length="742" mass="79272">MLSVSYFPYCVLTFLTLLHQTHGQTCEPDVDYTCVNETSWVFCLEGTVAGDALQCPYGLYCEDGCQDYCKEKNRSCVPVITITTIYTPSSTTTELTTMPISKATETTTELPTEETSKTETTTTEFATTTMLTTRNNTELITEETSAPQITTSMPSTITEITTELNTEESSRLPTVAESTTELSTEETRITDTTTTELAATTMVTGGTTTELLTEETKSTEAATPELATTTALTPEFTTEIITVETSTPQTTTTSMPPATTELTTELNIEESSAPQTTSVLTVTTTTTDISTELNTEEITTTGLTITSTPTTKTTTELPTEHTIVTELTTTKTEQTRPPTVATTPLTTSSVLTDAPTTVAPFKCESAGEFQDIGDCKNFYLCIPLSSGDFVYIKFSCPDGSQFDSVTKKCSQNATCIRPSCNEFGFYCISTSQVQLCYDSEPPSGDAFTCPANTYCSMDCQYPCWADIPCTVPTESPSISTTTLLTSTVTLPWTTSESPMTSTTAFPTSTVTLPPTTTDYSTTTTTLPTSTVTSPPTTTESSSTSTTALPTSTVTVPPTTTEYPSTSTTALPTSTVTSPPSTTESSTTTSPTSTVTLPQTTTAAPFICLETGKFPDPTNCSRYYVCSPKSSGGFYTLQFSCPASSLFNPSTKQCSSSFTCPNTGLTGTSNSTESLVVTTTSRPFTCEEPGRFADPVDCKSYYVCSPKSSGGFYELHYQCPSTSAFNPTTRQCSKNASVNCAAA</sequence>
<dbReference type="EMBL" id="MN918709">
    <property type="protein sequence ID" value="QKV49919.1"/>
    <property type="molecule type" value="mRNA"/>
</dbReference>
<dbReference type="Gene3D" id="2.170.140.10">
    <property type="entry name" value="Chitin binding domain"/>
    <property type="match status" value="3"/>
</dbReference>
<dbReference type="SMART" id="SM00494">
    <property type="entry name" value="ChtBD2"/>
    <property type="match status" value="3"/>
</dbReference>
<keyword evidence="3" id="KW-0677">Repeat</keyword>
<feature type="region of interest" description="Disordered" evidence="6">
    <location>
        <begin position="165"/>
        <end position="188"/>
    </location>
</feature>
<organism evidence="9">
    <name type="scientific">Locusta migratoria</name>
    <name type="common">Migratory locust</name>
    <dbReference type="NCBI Taxonomy" id="7004"/>
    <lineage>
        <taxon>Eukaryota</taxon>
        <taxon>Metazoa</taxon>
        <taxon>Ecdysozoa</taxon>
        <taxon>Arthropoda</taxon>
        <taxon>Hexapoda</taxon>
        <taxon>Insecta</taxon>
        <taxon>Pterygota</taxon>
        <taxon>Neoptera</taxon>
        <taxon>Polyneoptera</taxon>
        <taxon>Orthoptera</taxon>
        <taxon>Caelifera</taxon>
        <taxon>Acrididea</taxon>
        <taxon>Acridomorpha</taxon>
        <taxon>Acridoidea</taxon>
        <taxon>Acrididae</taxon>
        <taxon>Oedipodinae</taxon>
        <taxon>Locusta</taxon>
    </lineage>
</organism>
<evidence type="ECO:0000313" key="9">
    <source>
        <dbReference type="EMBL" id="QKV49919.1"/>
    </source>
</evidence>
<evidence type="ECO:0000256" key="1">
    <source>
        <dbReference type="ARBA" id="ARBA00022669"/>
    </source>
</evidence>
<evidence type="ECO:0000256" key="6">
    <source>
        <dbReference type="SAM" id="MobiDB-lite"/>
    </source>
</evidence>
<feature type="chain" id="PRO_5028384721" evidence="7">
    <location>
        <begin position="24"/>
        <end position="742"/>
    </location>
</feature>
<dbReference type="PROSITE" id="PS50940">
    <property type="entry name" value="CHIT_BIND_II"/>
    <property type="match status" value="3"/>
</dbReference>
<keyword evidence="2 7" id="KW-0732">Signal</keyword>